<accession>A0A8D8MM49</accession>
<name>A0A8D8MM49_CULPI</name>
<protein>
    <submittedName>
        <fullName evidence="1">(northern house mosquito) hypothetical protein</fullName>
    </submittedName>
</protein>
<reference evidence="1" key="1">
    <citation type="submission" date="2021-05" db="EMBL/GenBank/DDBJ databases">
        <authorList>
            <person name="Alioto T."/>
            <person name="Alioto T."/>
            <person name="Gomez Garrido J."/>
        </authorList>
    </citation>
    <scope>NUCLEOTIDE SEQUENCE</scope>
</reference>
<dbReference type="AlphaFoldDB" id="A0A8D8MM49"/>
<organism evidence="1">
    <name type="scientific">Culex pipiens</name>
    <name type="common">House mosquito</name>
    <dbReference type="NCBI Taxonomy" id="7175"/>
    <lineage>
        <taxon>Eukaryota</taxon>
        <taxon>Metazoa</taxon>
        <taxon>Ecdysozoa</taxon>
        <taxon>Arthropoda</taxon>
        <taxon>Hexapoda</taxon>
        <taxon>Insecta</taxon>
        <taxon>Pterygota</taxon>
        <taxon>Neoptera</taxon>
        <taxon>Endopterygota</taxon>
        <taxon>Diptera</taxon>
        <taxon>Nematocera</taxon>
        <taxon>Culicoidea</taxon>
        <taxon>Culicidae</taxon>
        <taxon>Culicinae</taxon>
        <taxon>Culicini</taxon>
        <taxon>Culex</taxon>
        <taxon>Culex</taxon>
    </lineage>
</organism>
<dbReference type="EMBL" id="HBUE01316044">
    <property type="protein sequence ID" value="CAG6585681.1"/>
    <property type="molecule type" value="Transcribed_RNA"/>
</dbReference>
<evidence type="ECO:0000313" key="1">
    <source>
        <dbReference type="EMBL" id="CAG6533781.1"/>
    </source>
</evidence>
<sequence length="109" mass="11777">MCCKLEFCELASLLLLGLPGRFWPRTPVPTKDGNESSVRTLDGGSSQPLDICITVAAVVLKLMFPLLPAASLFEFSLLQLFLFFSATALLPPRLCALNFLSPLSLATCS</sequence>
<dbReference type="EMBL" id="HBUE01209638">
    <property type="protein sequence ID" value="CAG6533781.1"/>
    <property type="molecule type" value="Transcribed_RNA"/>
</dbReference>
<proteinExistence type="predicted"/>